<evidence type="ECO:0000313" key="1">
    <source>
        <dbReference type="EMBL" id="MBB5020086.1"/>
    </source>
</evidence>
<keyword evidence="2" id="KW-1185">Reference proteome</keyword>
<sequence>MGISKKPALFAVSFDINQNSQNLIWRVTSADHRDALRTRGRSAGLLKLHENEILNFTITGGCFQTYFFDGQPHQLKSFDFRILQAGLISTPKGPYKDNDGDIISQNPSMLANSNSILLLDTNEQEWQTSYNWQDDDGGIYLEVEKSYLQQLQITDKVGFWELSFVLNVEITRTALINGQVHTFSEVRSFAFDPESEVGNGTHR</sequence>
<proteinExistence type="predicted"/>
<dbReference type="AlphaFoldDB" id="A0A840MUP8"/>
<reference evidence="1 2" key="1">
    <citation type="submission" date="2020-08" db="EMBL/GenBank/DDBJ databases">
        <title>Genomic Encyclopedia of Type Strains, Phase IV (KMG-IV): sequencing the most valuable type-strain genomes for metagenomic binning, comparative biology and taxonomic classification.</title>
        <authorList>
            <person name="Goeker M."/>
        </authorList>
    </citation>
    <scope>NUCLEOTIDE SEQUENCE [LARGE SCALE GENOMIC DNA]</scope>
    <source>
        <strain evidence="1 2">DSM 27165</strain>
    </source>
</reference>
<dbReference type="RefSeq" id="WP_184041492.1">
    <property type="nucleotide sequence ID" value="NZ_JACHHY010000024.1"/>
</dbReference>
<gene>
    <name evidence="1" type="ORF">HNQ59_003399</name>
</gene>
<dbReference type="EMBL" id="JACHHY010000024">
    <property type="protein sequence ID" value="MBB5020086.1"/>
    <property type="molecule type" value="Genomic_DNA"/>
</dbReference>
<accession>A0A840MUP8</accession>
<evidence type="ECO:0000313" key="2">
    <source>
        <dbReference type="Proteomes" id="UP000575898"/>
    </source>
</evidence>
<comment type="caution">
    <text evidence="1">The sequence shown here is derived from an EMBL/GenBank/DDBJ whole genome shotgun (WGS) entry which is preliminary data.</text>
</comment>
<name>A0A840MUP8_9PROT</name>
<dbReference type="Proteomes" id="UP000575898">
    <property type="component" value="Unassembled WGS sequence"/>
</dbReference>
<protein>
    <submittedName>
        <fullName evidence="1">Uncharacterized protein</fullName>
    </submittedName>
</protein>
<organism evidence="1 2">
    <name type="scientific">Chitinivorax tropicus</name>
    <dbReference type="NCBI Taxonomy" id="714531"/>
    <lineage>
        <taxon>Bacteria</taxon>
        <taxon>Pseudomonadati</taxon>
        <taxon>Pseudomonadota</taxon>
        <taxon>Betaproteobacteria</taxon>
        <taxon>Chitinivorax</taxon>
    </lineage>
</organism>